<accession>A0A419EXD9</accession>
<dbReference type="InterPro" id="IPR043146">
    <property type="entry name" value="Penicillin_amidase_N_B-knob"/>
</dbReference>
<evidence type="ECO:0000256" key="5">
    <source>
        <dbReference type="PIRSR" id="PIRSR001227-2"/>
    </source>
</evidence>
<dbReference type="Gene3D" id="1.10.439.10">
    <property type="entry name" value="Penicillin Amidohydrolase, domain 1"/>
    <property type="match status" value="1"/>
</dbReference>
<dbReference type="AlphaFoldDB" id="A0A419EXD9"/>
<evidence type="ECO:0000256" key="1">
    <source>
        <dbReference type="ARBA" id="ARBA00006586"/>
    </source>
</evidence>
<evidence type="ECO:0000313" key="6">
    <source>
        <dbReference type="EMBL" id="RJP69461.1"/>
    </source>
</evidence>
<protein>
    <submittedName>
        <fullName evidence="6">Penicillin acylase family protein</fullName>
    </submittedName>
</protein>
<feature type="binding site" evidence="5">
    <location>
        <position position="189"/>
    </location>
    <ligand>
        <name>Ca(2+)</name>
        <dbReference type="ChEBI" id="CHEBI:29108"/>
    </ligand>
</feature>
<keyword evidence="5" id="KW-0479">Metal-binding</keyword>
<evidence type="ECO:0000256" key="2">
    <source>
        <dbReference type="ARBA" id="ARBA00022801"/>
    </source>
</evidence>
<dbReference type="PIRSF" id="PIRSF001227">
    <property type="entry name" value="Pen_acylase"/>
    <property type="match status" value="1"/>
</dbReference>
<dbReference type="InterPro" id="IPR023343">
    <property type="entry name" value="Penicillin_amidase_dom1"/>
</dbReference>
<comment type="similarity">
    <text evidence="1">Belongs to the peptidase S45 family.</text>
</comment>
<evidence type="ECO:0000256" key="4">
    <source>
        <dbReference type="PIRSR" id="PIRSR001227-1"/>
    </source>
</evidence>
<comment type="caution">
    <text evidence="6">The sequence shown here is derived from an EMBL/GenBank/DDBJ whole genome shotgun (WGS) entry which is preliminary data.</text>
</comment>
<evidence type="ECO:0000313" key="7">
    <source>
        <dbReference type="Proteomes" id="UP000285961"/>
    </source>
</evidence>
<sequence length="830" mass="94690">MIKRIVIVIALVLVLAIAVTGLWAARLVRKSLPQIRGEIRLPGVEYSVEVTRDIYGIPHIKAQSENDLYYALGFVNAQDRLWQMDTFRRLSQGRLAEIFGADLIPLDHKHRVLGFQRLAEELYANADDESKAICRAYVDGINDYIQKFPDRFPLEFLLLRYKPEVWSPENVYGVLIWQQWMVTFNWESELAMVGLLQNLGVEEALELIQTHGPRGPSIIPETEKQYEVKPSRIDDLIIPPEFDYTLIAFEHEEASPTETDKEHALLIENGSQVFASNAWAVSGKRSHSGKPILANDPHIPYTLPSIWYMVHLSAPGVEDAAGIMTLGVPMIVMGHNRHIAWGDTTTGADTQDLFIEKLNPENPNEYYRDGAYRPFDIIKETICYQERGEMRAMEKEIRFSVHGPIINEIADPPVRADMPLALRWAGYEMSDSLKSSRLMLKAKNWQDFHGALRYTATPVWNWVYADVEGNIGYQLAGRIPVRKKGRGMFPVPGWLKDYEWDGYIPYDEMPRLLNPSNGYIVTANNRVTPDDYPYLISTRYANPYRAERIEELILAHERLSMEDMQQIQMDAYSKQAERMRDIFVDACEKCQTADPDFKQAVELMKKWNLVADQDSAGATIFFESYATVARNVINNRMKAGLWRRIYRSVADLDDLLGNDEAQKWFDNPSTEDVETQDQVVAASTAEAVKSLRQFYQSDPEAWKWGKLHTLTFAHPLGRSGILAKLLNLGPLRMGGENSTVNPANYYFDVEQKPYPVIAGPSMRTVVDFGNVNAAQMVITLGQSGNRFSRHYSDQLPFWLRGESLPLWKTQGEIEANQEGKLLLIPSKPDR</sequence>
<dbReference type="InterPro" id="IPR029055">
    <property type="entry name" value="Ntn_hydrolases_N"/>
</dbReference>
<dbReference type="Gene3D" id="2.30.120.10">
    <property type="match status" value="1"/>
</dbReference>
<keyword evidence="5" id="KW-0106">Calcium</keyword>
<reference evidence="6 7" key="1">
    <citation type="journal article" date="2017" name="ISME J.">
        <title>Energy and carbon metabolisms in a deep terrestrial subsurface fluid microbial community.</title>
        <authorList>
            <person name="Momper L."/>
            <person name="Jungbluth S.P."/>
            <person name="Lee M.D."/>
            <person name="Amend J.P."/>
        </authorList>
    </citation>
    <scope>NUCLEOTIDE SEQUENCE [LARGE SCALE GENOMIC DNA]</scope>
    <source>
        <strain evidence="6">SURF_17</strain>
    </source>
</reference>
<feature type="binding site" evidence="5">
    <location>
        <position position="352"/>
    </location>
    <ligand>
        <name>Ca(2+)</name>
        <dbReference type="ChEBI" id="CHEBI:29108"/>
    </ligand>
</feature>
<dbReference type="CDD" id="cd03747">
    <property type="entry name" value="Ntn_PGA_like"/>
    <property type="match status" value="1"/>
</dbReference>
<feature type="active site" description="Nucleophile" evidence="4">
    <location>
        <position position="276"/>
    </location>
</feature>
<feature type="binding site" evidence="5">
    <location>
        <position position="349"/>
    </location>
    <ligand>
        <name>Ca(2+)</name>
        <dbReference type="ChEBI" id="CHEBI:29108"/>
    </ligand>
</feature>
<dbReference type="GO" id="GO:0016811">
    <property type="term" value="F:hydrolase activity, acting on carbon-nitrogen (but not peptide) bonds, in linear amides"/>
    <property type="evidence" value="ECO:0007669"/>
    <property type="project" value="InterPro"/>
</dbReference>
<keyword evidence="2" id="KW-0378">Hydrolase</keyword>
<dbReference type="GO" id="GO:0017000">
    <property type="term" value="P:antibiotic biosynthetic process"/>
    <property type="evidence" value="ECO:0007669"/>
    <property type="project" value="InterPro"/>
</dbReference>
<dbReference type="Pfam" id="PF01804">
    <property type="entry name" value="Penicil_amidase"/>
    <property type="match status" value="1"/>
</dbReference>
<dbReference type="InterPro" id="IPR002692">
    <property type="entry name" value="S45"/>
</dbReference>
<proteinExistence type="inferred from homology"/>
<comment type="cofactor">
    <cofactor evidence="5">
        <name>Ca(2+)</name>
        <dbReference type="ChEBI" id="CHEBI:29108"/>
    </cofactor>
    <text evidence="5">Binds 1 Ca(2+) ion per dimer.</text>
</comment>
<dbReference type="InterPro" id="IPR014395">
    <property type="entry name" value="Pen/GL7ACA/AHL_acylase"/>
</dbReference>
<name>A0A419EXD9_9BACT</name>
<dbReference type="GO" id="GO:0046872">
    <property type="term" value="F:metal ion binding"/>
    <property type="evidence" value="ECO:0007669"/>
    <property type="project" value="UniProtKB-KW"/>
</dbReference>
<dbReference type="Gene3D" id="3.60.20.10">
    <property type="entry name" value="Glutamine Phosphoribosylpyrophosphate, subunit 1, domain 1"/>
    <property type="match status" value="1"/>
</dbReference>
<evidence type="ECO:0000256" key="3">
    <source>
        <dbReference type="ARBA" id="ARBA00023145"/>
    </source>
</evidence>
<dbReference type="PANTHER" id="PTHR34218:SF4">
    <property type="entry name" value="ACYL-HOMOSERINE LACTONE ACYLASE QUIP"/>
    <property type="match status" value="1"/>
</dbReference>
<organism evidence="6 7">
    <name type="scientific">Candidatus Abyssobacteria bacterium SURF_17</name>
    <dbReference type="NCBI Taxonomy" id="2093361"/>
    <lineage>
        <taxon>Bacteria</taxon>
        <taxon>Pseudomonadati</taxon>
        <taxon>Candidatus Hydrogenedentota</taxon>
        <taxon>Candidatus Abyssobacteria</taxon>
    </lineage>
</organism>
<dbReference type="EMBL" id="QZKI01000082">
    <property type="protein sequence ID" value="RJP69461.1"/>
    <property type="molecule type" value="Genomic_DNA"/>
</dbReference>
<dbReference type="InterPro" id="IPR043147">
    <property type="entry name" value="Penicillin_amidase_A-knob"/>
</dbReference>
<gene>
    <name evidence="6" type="ORF">C4532_10935</name>
</gene>
<keyword evidence="3" id="KW-0865">Zymogen</keyword>
<dbReference type="PANTHER" id="PTHR34218">
    <property type="entry name" value="PEPTIDASE S45 PENICILLIN AMIDASE"/>
    <property type="match status" value="1"/>
</dbReference>
<dbReference type="Gene3D" id="1.10.1400.10">
    <property type="match status" value="1"/>
</dbReference>
<dbReference type="Proteomes" id="UP000285961">
    <property type="component" value="Unassembled WGS sequence"/>
</dbReference>
<dbReference type="SUPFAM" id="SSF56235">
    <property type="entry name" value="N-terminal nucleophile aminohydrolases (Ntn hydrolases)"/>
    <property type="match status" value="1"/>
</dbReference>